<dbReference type="InterPro" id="IPR000300">
    <property type="entry name" value="IPPc"/>
</dbReference>
<name>A0A1I8BRP4_MELHA</name>
<comment type="similarity">
    <text evidence="3">In the central section; belongs to the inositol 1,4,5-trisphosphate 5-phosphatase family.</text>
</comment>
<sequence>MKKKYNIFAKKELKNFKTRLPILPRIRHAVRQLRIRKGKSLNTMALRGIRVYGSTQNSNDYSVLLEATFNEKFLLCQSGGLDSISKELANLLKSGGYQMLLDGFASLGILQLGGGDDYLVLVTGVLSVGQIYTSDIIPLFWEQPGINVGAHTVKMRPLELSLVALEKHFVQLKRVYGKILVVNLLGSKKGEFALSTAFQSALKSSSHFDVKIVSFDYHAEVKQSKENLKHLVRQIASFIDESDFFYLDDGIVLRRQGGVIRTNCLDNLDRTNSVQTLIGMRALFAQLTCLGVEKFKSNIIVRCEELVRDMWQKNGDQCSLIYAGTGALEGKSKLRDASRSIVRTIQNNLMDSAKQEAFDLILYGRLLSDFNFLKISQIFPSSLLKECPNLEAFVEREKEFCVPVPLKIFCGTWNVNGGKNLNNVAFKGGNLLDSWIFPINLCKEALNYDLISIGFEEIVDLNTNNLVKANTTNQRNWRDGLKQTIEIFQKENFGANAENFVVLCCEQLVGVCLILFARSSLLNSIKDLAIEEIKTGMGGATGNKGSIAVRLTINGTGICFACSHFAAGQNEISARNNDFHSASKRIRFPMGRGLQDHDVIFWLGDFNYRISLSGDEVKRAVNLNNFAYIAEYDQLIQQKNMGNVFTNFNEGPLNFPPTYKYDTFSDDYDTSDKCRQAWTDRVLWLDKNNLVQLIHYGRSDLKTSDHRPVYAIFQMNSLKFDFDKAEPVIRDIICSIGPPNSSVQCFISNNSFATFPKQLCNEIFSKLCELGAVPQLSKLEGQHLFIIFKTGMDALAALSMDGIILSTGQELRVLLKNNTEGIEWSDKIIENINKALEKAKKEEGEYSKIKTSNKLMEGEIDDELVNLAEDGDDEIGNNQQRSGGVTPIFDQSVEDDFSLINISDVPK</sequence>
<evidence type="ECO:0000256" key="4">
    <source>
        <dbReference type="ARBA" id="ARBA00013044"/>
    </source>
</evidence>
<evidence type="ECO:0000256" key="1">
    <source>
        <dbReference type="ARBA" id="ARBA00001786"/>
    </source>
</evidence>
<protein>
    <recommendedName>
        <fullName evidence="4">phosphoinositide 5-phosphatase</fullName>
        <ecNumber evidence="4">3.1.3.36</ecNumber>
    </recommendedName>
</protein>
<proteinExistence type="inferred from homology"/>
<organism evidence="8 9">
    <name type="scientific">Meloidogyne hapla</name>
    <name type="common">Root-knot nematode worm</name>
    <dbReference type="NCBI Taxonomy" id="6305"/>
    <lineage>
        <taxon>Eukaryota</taxon>
        <taxon>Metazoa</taxon>
        <taxon>Ecdysozoa</taxon>
        <taxon>Nematoda</taxon>
        <taxon>Chromadorea</taxon>
        <taxon>Rhabditida</taxon>
        <taxon>Tylenchina</taxon>
        <taxon>Tylenchomorpha</taxon>
        <taxon>Tylenchoidea</taxon>
        <taxon>Meloidogynidae</taxon>
        <taxon>Meloidogyninae</taxon>
        <taxon>Meloidogyne</taxon>
    </lineage>
</organism>
<dbReference type="EC" id="3.1.3.36" evidence="4"/>
<dbReference type="InterPro" id="IPR015047">
    <property type="entry name" value="SYNJ1/2_RRM"/>
</dbReference>
<evidence type="ECO:0000256" key="2">
    <source>
        <dbReference type="ARBA" id="ARBA00008943"/>
    </source>
</evidence>
<evidence type="ECO:0000313" key="8">
    <source>
        <dbReference type="Proteomes" id="UP000095281"/>
    </source>
</evidence>
<evidence type="ECO:0000313" key="9">
    <source>
        <dbReference type="WBParaSite" id="MhA1_Contig42.frz3.gene21"/>
    </source>
</evidence>
<feature type="region of interest" description="Disordered" evidence="6">
    <location>
        <begin position="870"/>
        <end position="890"/>
    </location>
</feature>
<dbReference type="InterPro" id="IPR012677">
    <property type="entry name" value="Nucleotide-bd_a/b_plait_sf"/>
</dbReference>
<comment type="similarity">
    <text evidence="2">Belongs to the synaptojanin family.</text>
</comment>
<evidence type="ECO:0000256" key="6">
    <source>
        <dbReference type="SAM" id="MobiDB-lite"/>
    </source>
</evidence>
<dbReference type="SMART" id="SM01165">
    <property type="entry name" value="DUF1866"/>
    <property type="match status" value="1"/>
</dbReference>
<evidence type="ECO:0000256" key="5">
    <source>
        <dbReference type="ARBA" id="ARBA00022801"/>
    </source>
</evidence>
<dbReference type="GO" id="GO:0046856">
    <property type="term" value="P:phosphatidylinositol dephosphorylation"/>
    <property type="evidence" value="ECO:0007669"/>
    <property type="project" value="InterPro"/>
</dbReference>
<dbReference type="Pfam" id="PF02383">
    <property type="entry name" value="Syja_N"/>
    <property type="match status" value="1"/>
</dbReference>
<keyword evidence="8" id="KW-1185">Reference proteome</keyword>
<dbReference type="InterPro" id="IPR002013">
    <property type="entry name" value="SAC_dom"/>
</dbReference>
<dbReference type="Proteomes" id="UP000095281">
    <property type="component" value="Unplaced"/>
</dbReference>
<dbReference type="Pfam" id="PF08952">
    <property type="entry name" value="DUF1866"/>
    <property type="match status" value="1"/>
</dbReference>
<dbReference type="Gene3D" id="3.30.70.330">
    <property type="match status" value="1"/>
</dbReference>
<keyword evidence="5" id="KW-0378">Hydrolase</keyword>
<dbReference type="OMA" id="INCHLEH"/>
<comment type="catalytic activity">
    <reaction evidence="1">
        <text>a 1,2-diacyl-sn-glycero-3-phospho-(1D-myo-inositol-4,5-bisphosphate) + H2O = a 1,2-diacyl-sn-glycero-3-phospho-(1D-myo-inositol 4-phosphate) + phosphate</text>
        <dbReference type="Rhea" id="RHEA:22764"/>
        <dbReference type="ChEBI" id="CHEBI:15377"/>
        <dbReference type="ChEBI" id="CHEBI:43474"/>
        <dbReference type="ChEBI" id="CHEBI:58178"/>
        <dbReference type="ChEBI" id="CHEBI:58456"/>
        <dbReference type="EC" id="3.1.3.36"/>
    </reaction>
</comment>
<dbReference type="Pfam" id="PF22669">
    <property type="entry name" value="Exo_endo_phos2"/>
    <property type="match status" value="1"/>
</dbReference>
<dbReference type="PROSITE" id="PS50275">
    <property type="entry name" value="SAC"/>
    <property type="match status" value="1"/>
</dbReference>
<dbReference type="GO" id="GO:0048488">
    <property type="term" value="P:synaptic vesicle endocytosis"/>
    <property type="evidence" value="ECO:0007669"/>
    <property type="project" value="TreeGrafter"/>
</dbReference>
<dbReference type="PANTHER" id="PTHR11200:SF257">
    <property type="entry name" value="PHOSPHOINOSITIDE 5-PHOSPHATASE"/>
    <property type="match status" value="1"/>
</dbReference>
<dbReference type="SMART" id="SM00128">
    <property type="entry name" value="IPPc"/>
    <property type="match status" value="1"/>
</dbReference>
<dbReference type="SUPFAM" id="SSF56219">
    <property type="entry name" value="DNase I-like"/>
    <property type="match status" value="1"/>
</dbReference>
<dbReference type="GO" id="GO:0004439">
    <property type="term" value="F:phosphatidylinositol-4,5-bisphosphate 5-phosphatase activity"/>
    <property type="evidence" value="ECO:0007669"/>
    <property type="project" value="UniProtKB-EC"/>
</dbReference>
<reference evidence="9" key="1">
    <citation type="submission" date="2016-11" db="UniProtKB">
        <authorList>
            <consortium name="WormBaseParasite"/>
        </authorList>
    </citation>
    <scope>IDENTIFICATION</scope>
</reference>
<evidence type="ECO:0000256" key="3">
    <source>
        <dbReference type="ARBA" id="ARBA00009678"/>
    </source>
</evidence>
<evidence type="ECO:0000259" key="7">
    <source>
        <dbReference type="PROSITE" id="PS50275"/>
    </source>
</evidence>
<accession>A0A1I8BRP4</accession>
<dbReference type="InterPro" id="IPR046985">
    <property type="entry name" value="IP5"/>
</dbReference>
<dbReference type="InterPro" id="IPR036691">
    <property type="entry name" value="Endo/exonu/phosph_ase_sf"/>
</dbReference>
<dbReference type="GO" id="GO:0098793">
    <property type="term" value="C:presynapse"/>
    <property type="evidence" value="ECO:0007669"/>
    <property type="project" value="GOC"/>
</dbReference>
<dbReference type="Gene3D" id="3.60.10.10">
    <property type="entry name" value="Endonuclease/exonuclease/phosphatase"/>
    <property type="match status" value="1"/>
</dbReference>
<dbReference type="WBParaSite" id="MhA1_Contig42.frz3.gene21">
    <property type="protein sequence ID" value="MhA1_Contig42.frz3.gene21"/>
    <property type="gene ID" value="MhA1_Contig42.frz3.gene21"/>
</dbReference>
<dbReference type="PANTHER" id="PTHR11200">
    <property type="entry name" value="INOSITOL 5-PHOSPHATASE"/>
    <property type="match status" value="1"/>
</dbReference>
<feature type="domain" description="SAC" evidence="7">
    <location>
        <begin position="137"/>
        <end position="324"/>
    </location>
</feature>
<dbReference type="AlphaFoldDB" id="A0A1I8BRP4"/>